<name>A0A5N6LKT1_9ASTR</name>
<organism evidence="2 3">
    <name type="scientific">Mikania micrantha</name>
    <name type="common">bitter vine</name>
    <dbReference type="NCBI Taxonomy" id="192012"/>
    <lineage>
        <taxon>Eukaryota</taxon>
        <taxon>Viridiplantae</taxon>
        <taxon>Streptophyta</taxon>
        <taxon>Embryophyta</taxon>
        <taxon>Tracheophyta</taxon>
        <taxon>Spermatophyta</taxon>
        <taxon>Magnoliopsida</taxon>
        <taxon>eudicotyledons</taxon>
        <taxon>Gunneridae</taxon>
        <taxon>Pentapetalae</taxon>
        <taxon>asterids</taxon>
        <taxon>campanulids</taxon>
        <taxon>Asterales</taxon>
        <taxon>Asteraceae</taxon>
        <taxon>Asteroideae</taxon>
        <taxon>Heliantheae alliance</taxon>
        <taxon>Eupatorieae</taxon>
        <taxon>Mikania</taxon>
    </lineage>
</organism>
<dbReference type="InterPro" id="IPR043502">
    <property type="entry name" value="DNA/RNA_pol_sf"/>
</dbReference>
<reference evidence="2 3" key="1">
    <citation type="submission" date="2019-05" db="EMBL/GenBank/DDBJ databases">
        <title>Mikania micrantha, genome provides insights into the molecular mechanism of rapid growth.</title>
        <authorList>
            <person name="Liu B."/>
        </authorList>
    </citation>
    <scope>NUCLEOTIDE SEQUENCE [LARGE SCALE GENOMIC DNA]</scope>
    <source>
        <strain evidence="2">NLD-2019</strain>
        <tissue evidence="2">Leaf</tissue>
    </source>
</reference>
<evidence type="ECO:0000259" key="1">
    <source>
        <dbReference type="Pfam" id="PF07727"/>
    </source>
</evidence>
<dbReference type="OrthoDB" id="1715754at2759"/>
<dbReference type="PANTHER" id="PTHR11439:SF515">
    <property type="entry name" value="GAG-POL POLYPROTEIN"/>
    <property type="match status" value="1"/>
</dbReference>
<comment type="caution">
    <text evidence="2">The sequence shown here is derived from an EMBL/GenBank/DDBJ whole genome shotgun (WGS) entry which is preliminary data.</text>
</comment>
<sequence>MKCTLEQAVYTKRSKTSTLIVGVYVDDLIITGTPKREIELSESQMEEKFETSDLGLLSYYLDSNETKIPMNPGTLLTKTGDGKVVDATEYKSLIGCLRYLLHTRPDLCYSVGLLSRFMQEPKEHHMKAIHQILRYIKGTKDFGITYKRNGGCKLTGYSDSSYGVNTEKGKVLLE</sequence>
<dbReference type="AlphaFoldDB" id="A0A5N6LKT1"/>
<dbReference type="Proteomes" id="UP000326396">
    <property type="component" value="Linkage Group LG9"/>
</dbReference>
<keyword evidence="3" id="KW-1185">Reference proteome</keyword>
<evidence type="ECO:0000313" key="3">
    <source>
        <dbReference type="Proteomes" id="UP000326396"/>
    </source>
</evidence>
<accession>A0A5N6LKT1</accession>
<evidence type="ECO:0000313" key="2">
    <source>
        <dbReference type="EMBL" id="KAD2392823.1"/>
    </source>
</evidence>
<dbReference type="SUPFAM" id="SSF56672">
    <property type="entry name" value="DNA/RNA polymerases"/>
    <property type="match status" value="1"/>
</dbReference>
<dbReference type="Pfam" id="PF07727">
    <property type="entry name" value="RVT_2"/>
    <property type="match status" value="1"/>
</dbReference>
<protein>
    <recommendedName>
        <fullName evidence="1">Reverse transcriptase Ty1/copia-type domain-containing protein</fullName>
    </recommendedName>
</protein>
<dbReference type="InterPro" id="IPR013103">
    <property type="entry name" value="RVT_2"/>
</dbReference>
<gene>
    <name evidence="2" type="ORF">E3N88_39800</name>
</gene>
<proteinExistence type="predicted"/>
<dbReference type="EMBL" id="SZYD01000019">
    <property type="protein sequence ID" value="KAD2392823.1"/>
    <property type="molecule type" value="Genomic_DNA"/>
</dbReference>
<feature type="domain" description="Reverse transcriptase Ty1/copia-type" evidence="1">
    <location>
        <begin position="3"/>
        <end position="63"/>
    </location>
</feature>
<dbReference type="PANTHER" id="PTHR11439">
    <property type="entry name" value="GAG-POL-RELATED RETROTRANSPOSON"/>
    <property type="match status" value="1"/>
</dbReference>